<dbReference type="AlphaFoldDB" id="A0A3B0YD32"/>
<name>A0A3B0YD32_9ZZZZ</name>
<gene>
    <name evidence="6" type="ORF">MNBD_GAMMA15-784</name>
</gene>
<dbReference type="GO" id="GO:0006351">
    <property type="term" value="P:DNA-templated transcription"/>
    <property type="evidence" value="ECO:0007669"/>
    <property type="project" value="TreeGrafter"/>
</dbReference>
<dbReference type="Gene3D" id="1.10.10.10">
    <property type="entry name" value="Winged helix-like DNA-binding domain superfamily/Winged helix DNA-binding domain"/>
    <property type="match status" value="1"/>
</dbReference>
<dbReference type="Pfam" id="PF03466">
    <property type="entry name" value="LysR_substrate"/>
    <property type="match status" value="1"/>
</dbReference>
<evidence type="ECO:0000256" key="3">
    <source>
        <dbReference type="ARBA" id="ARBA00023125"/>
    </source>
</evidence>
<dbReference type="InterPro" id="IPR005119">
    <property type="entry name" value="LysR_subst-bd"/>
</dbReference>
<dbReference type="InterPro" id="IPR036388">
    <property type="entry name" value="WH-like_DNA-bd_sf"/>
</dbReference>
<proteinExistence type="inferred from homology"/>
<dbReference type="GO" id="GO:0043565">
    <property type="term" value="F:sequence-specific DNA binding"/>
    <property type="evidence" value="ECO:0007669"/>
    <property type="project" value="TreeGrafter"/>
</dbReference>
<keyword evidence="2" id="KW-0805">Transcription regulation</keyword>
<evidence type="ECO:0000259" key="5">
    <source>
        <dbReference type="PROSITE" id="PS50931"/>
    </source>
</evidence>
<evidence type="ECO:0000256" key="1">
    <source>
        <dbReference type="ARBA" id="ARBA00009437"/>
    </source>
</evidence>
<dbReference type="InterPro" id="IPR036390">
    <property type="entry name" value="WH_DNA-bd_sf"/>
</dbReference>
<organism evidence="6">
    <name type="scientific">hydrothermal vent metagenome</name>
    <dbReference type="NCBI Taxonomy" id="652676"/>
    <lineage>
        <taxon>unclassified sequences</taxon>
        <taxon>metagenomes</taxon>
        <taxon>ecological metagenomes</taxon>
    </lineage>
</organism>
<dbReference type="CDD" id="cd08422">
    <property type="entry name" value="PBP2_CrgA_like"/>
    <property type="match status" value="1"/>
</dbReference>
<dbReference type="PANTHER" id="PTHR30537:SF68">
    <property type="entry name" value="TRANSCRIPTIONAL REGULATOR-RELATED"/>
    <property type="match status" value="1"/>
</dbReference>
<sequence length="302" mass="33616">MPPDLNATALFVKVVEYKSFSEASRRLGVPISTVSRKVSDLEKTLGVRLLERSTRQLRLTELGQDYYAYCRRGIEEIETGTLMLSERQAEISGTLRLSIPPGLADRLIVPLASAFQEAYPAVTIRILITERMVDFIQDAVDLALRVGDLKDSSLVARPLIHYRHVLVSSPGYLDAFGLPAHPRDLSAHRMITFNGWFDNASLKLIKGRKAHRVKVEGVLALNDYAGILSAVESGQGIAEIPSIICGEALHDGRLVEVMPDWRFAPTMLSAVYPGNRNLSRIVRLFKDFCIEQIRALSPYANI</sequence>
<evidence type="ECO:0000256" key="4">
    <source>
        <dbReference type="ARBA" id="ARBA00023163"/>
    </source>
</evidence>
<dbReference type="Gene3D" id="3.40.190.290">
    <property type="match status" value="1"/>
</dbReference>
<dbReference type="FunFam" id="1.10.10.10:FF:000001">
    <property type="entry name" value="LysR family transcriptional regulator"/>
    <property type="match status" value="1"/>
</dbReference>
<accession>A0A3B0YD32</accession>
<dbReference type="SUPFAM" id="SSF46785">
    <property type="entry name" value="Winged helix' DNA-binding domain"/>
    <property type="match status" value="1"/>
</dbReference>
<evidence type="ECO:0000313" key="6">
    <source>
        <dbReference type="EMBL" id="VAW73507.1"/>
    </source>
</evidence>
<dbReference type="InterPro" id="IPR000847">
    <property type="entry name" value="LysR_HTH_N"/>
</dbReference>
<dbReference type="PROSITE" id="PS50931">
    <property type="entry name" value="HTH_LYSR"/>
    <property type="match status" value="1"/>
</dbReference>
<dbReference type="PANTHER" id="PTHR30537">
    <property type="entry name" value="HTH-TYPE TRANSCRIPTIONAL REGULATOR"/>
    <property type="match status" value="1"/>
</dbReference>
<dbReference type="GO" id="GO:0003700">
    <property type="term" value="F:DNA-binding transcription factor activity"/>
    <property type="evidence" value="ECO:0007669"/>
    <property type="project" value="InterPro"/>
</dbReference>
<dbReference type="InterPro" id="IPR058163">
    <property type="entry name" value="LysR-type_TF_proteobact-type"/>
</dbReference>
<keyword evidence="4" id="KW-0804">Transcription</keyword>
<dbReference type="EMBL" id="UOFN01000016">
    <property type="protein sequence ID" value="VAW73507.1"/>
    <property type="molecule type" value="Genomic_DNA"/>
</dbReference>
<reference evidence="6" key="1">
    <citation type="submission" date="2018-06" db="EMBL/GenBank/DDBJ databases">
        <authorList>
            <person name="Zhirakovskaya E."/>
        </authorList>
    </citation>
    <scope>NUCLEOTIDE SEQUENCE</scope>
</reference>
<feature type="domain" description="HTH lysR-type" evidence="5">
    <location>
        <begin position="3"/>
        <end position="60"/>
    </location>
</feature>
<dbReference type="Pfam" id="PF00126">
    <property type="entry name" value="HTH_1"/>
    <property type="match status" value="1"/>
</dbReference>
<dbReference type="SUPFAM" id="SSF53850">
    <property type="entry name" value="Periplasmic binding protein-like II"/>
    <property type="match status" value="1"/>
</dbReference>
<comment type="similarity">
    <text evidence="1">Belongs to the LysR transcriptional regulatory family.</text>
</comment>
<evidence type="ECO:0000256" key="2">
    <source>
        <dbReference type="ARBA" id="ARBA00023015"/>
    </source>
</evidence>
<keyword evidence="3" id="KW-0238">DNA-binding</keyword>
<protein>
    <submittedName>
        <fullName evidence="6">Transcriptional regulator, LysR family</fullName>
    </submittedName>
</protein>